<feature type="transmembrane region" description="Helical" evidence="12">
    <location>
        <begin position="169"/>
        <end position="190"/>
    </location>
</feature>
<evidence type="ECO:0000256" key="4">
    <source>
        <dbReference type="ARBA" id="ARBA00022692"/>
    </source>
</evidence>
<name>A0A8H4GJK4_9EURO</name>
<dbReference type="InterPro" id="IPR011527">
    <property type="entry name" value="ABC1_TM_dom"/>
</dbReference>
<dbReference type="InterPro" id="IPR039421">
    <property type="entry name" value="Type_1_exporter"/>
</dbReference>
<dbReference type="InterPro" id="IPR017871">
    <property type="entry name" value="ABC_transporter-like_CS"/>
</dbReference>
<evidence type="ECO:0000313" key="16">
    <source>
        <dbReference type="Proteomes" id="UP000653565"/>
    </source>
</evidence>
<evidence type="ECO:0000256" key="1">
    <source>
        <dbReference type="ARBA" id="ARBA00004141"/>
    </source>
</evidence>
<feature type="transmembrane region" description="Helical" evidence="12">
    <location>
        <begin position="955"/>
        <end position="977"/>
    </location>
</feature>
<evidence type="ECO:0000256" key="7">
    <source>
        <dbReference type="ARBA" id="ARBA00022989"/>
    </source>
</evidence>
<dbReference type="InterPro" id="IPR027417">
    <property type="entry name" value="P-loop_NTPase"/>
</dbReference>
<dbReference type="OrthoDB" id="6500128at2759"/>
<dbReference type="InterPro" id="IPR023139">
    <property type="entry name" value="PBDC1-like_dom_sf"/>
</dbReference>
<dbReference type="InterPro" id="IPR021148">
    <property type="entry name" value="Polysacc_synth_dom"/>
</dbReference>
<evidence type="ECO:0000256" key="5">
    <source>
        <dbReference type="ARBA" id="ARBA00022741"/>
    </source>
</evidence>
<dbReference type="GO" id="GO:0005743">
    <property type="term" value="C:mitochondrial inner membrane"/>
    <property type="evidence" value="ECO:0007669"/>
    <property type="project" value="TreeGrafter"/>
</dbReference>
<dbReference type="GO" id="GO:0015421">
    <property type="term" value="F:ABC-type oligopeptide transporter activity"/>
    <property type="evidence" value="ECO:0007669"/>
    <property type="project" value="TreeGrafter"/>
</dbReference>
<dbReference type="GO" id="GO:0005524">
    <property type="term" value="F:ATP binding"/>
    <property type="evidence" value="ECO:0007669"/>
    <property type="project" value="UniProtKB-KW"/>
</dbReference>
<comment type="caution">
    <text evidence="15">The sequence shown here is derived from an EMBL/GenBank/DDBJ whole genome shotgun (WGS) entry which is preliminary data.</text>
</comment>
<dbReference type="FunFam" id="3.40.50.300:FF:003218">
    <property type="entry name" value="ABC a-pheromone efflux pump AtrD"/>
    <property type="match status" value="1"/>
</dbReference>
<feature type="transmembrane region" description="Helical" evidence="12">
    <location>
        <begin position="1173"/>
        <end position="1194"/>
    </location>
</feature>
<dbReference type="EMBL" id="JAAAPX010000111">
    <property type="protein sequence ID" value="KAF4230847.1"/>
    <property type="molecule type" value="Genomic_DNA"/>
</dbReference>
<dbReference type="PROSITE" id="PS00211">
    <property type="entry name" value="ABC_TRANSPORTER_1"/>
    <property type="match status" value="1"/>
</dbReference>
<dbReference type="FunFam" id="1.20.1560.10:FF:000297">
    <property type="entry name" value="ABC a-pheromone efflux pump AtrD"/>
    <property type="match status" value="1"/>
</dbReference>
<keyword evidence="5" id="KW-0547">Nucleotide-binding</keyword>
<dbReference type="SMART" id="SM00382">
    <property type="entry name" value="AAA"/>
    <property type="match status" value="2"/>
</dbReference>
<comment type="similarity">
    <text evidence="9">Belongs to the PBDC1 family.</text>
</comment>
<feature type="domain" description="ABC transmembrane type-1" evidence="14">
    <location>
        <begin position="171"/>
        <end position="462"/>
    </location>
</feature>
<feature type="transmembrane region" description="Helical" evidence="12">
    <location>
        <begin position="319"/>
        <end position="337"/>
    </location>
</feature>
<keyword evidence="7 12" id="KW-1133">Transmembrane helix</keyword>
<feature type="domain" description="ABC transmembrane type-1" evidence="14">
    <location>
        <begin position="918"/>
        <end position="1199"/>
    </location>
</feature>
<feature type="domain" description="ABC transporter" evidence="13">
    <location>
        <begin position="1233"/>
        <end position="1481"/>
    </location>
</feature>
<feature type="region of interest" description="Disordered" evidence="11">
    <location>
        <begin position="869"/>
        <end position="890"/>
    </location>
</feature>
<dbReference type="InterPro" id="IPR036640">
    <property type="entry name" value="ABC1_TM_sf"/>
</dbReference>
<evidence type="ECO:0000256" key="10">
    <source>
        <dbReference type="ARBA" id="ARBA00069779"/>
    </source>
</evidence>
<evidence type="ECO:0000256" key="8">
    <source>
        <dbReference type="ARBA" id="ARBA00023136"/>
    </source>
</evidence>
<evidence type="ECO:0000256" key="6">
    <source>
        <dbReference type="ARBA" id="ARBA00022840"/>
    </source>
</evidence>
<protein>
    <recommendedName>
        <fullName evidence="10">Protein PBDC1 homolog</fullName>
    </recommendedName>
</protein>
<evidence type="ECO:0000259" key="13">
    <source>
        <dbReference type="PROSITE" id="PS50893"/>
    </source>
</evidence>
<evidence type="ECO:0000313" key="15">
    <source>
        <dbReference type="EMBL" id="KAF4230847.1"/>
    </source>
</evidence>
<feature type="transmembrane region" description="Helical" evidence="12">
    <location>
        <begin position="915"/>
        <end position="934"/>
    </location>
</feature>
<dbReference type="SUPFAM" id="SSF90123">
    <property type="entry name" value="ABC transporter transmembrane region"/>
    <property type="match status" value="2"/>
</dbReference>
<dbReference type="PROSITE" id="PS50929">
    <property type="entry name" value="ABC_TM1F"/>
    <property type="match status" value="2"/>
</dbReference>
<dbReference type="GO" id="GO:0016887">
    <property type="term" value="F:ATP hydrolysis activity"/>
    <property type="evidence" value="ECO:0007669"/>
    <property type="project" value="InterPro"/>
</dbReference>
<keyword evidence="16" id="KW-1185">Reference proteome</keyword>
<reference evidence="15" key="1">
    <citation type="journal article" date="2020" name="bioRxiv">
        <title>Genomic and phenotypic heterogeneity of clinical isolates of the human pathogens Aspergillus fumigatus, Aspergillus lentulus and Aspergillus fumigatiaffinis.</title>
        <authorList>
            <person name="dos Santos R.A.C."/>
            <person name="Steenwyk J.L."/>
            <person name="Rivero-Menendez O."/>
            <person name="Mead M.E."/>
            <person name="Silva L.P."/>
            <person name="Bastos R.W."/>
            <person name="Alastruey-Izquierdo A."/>
            <person name="Goldman G.H."/>
            <person name="Rokas A."/>
        </authorList>
    </citation>
    <scope>NUCLEOTIDE SEQUENCE</scope>
    <source>
        <strain evidence="15">CNM-CM6805</strain>
    </source>
</reference>
<keyword evidence="8 12" id="KW-0472">Membrane</keyword>
<gene>
    <name evidence="15" type="ORF">CNMCM6805_000538</name>
</gene>
<dbReference type="Pfam" id="PF00664">
    <property type="entry name" value="ABC_membrane"/>
    <property type="match status" value="2"/>
</dbReference>
<accession>A0A8H4GJK4</accession>
<dbReference type="Pfam" id="PF00005">
    <property type="entry name" value="ABC_tran"/>
    <property type="match status" value="2"/>
</dbReference>
<comment type="subcellular location">
    <subcellularLocation>
        <location evidence="2">Cytoplasm</location>
    </subcellularLocation>
    <subcellularLocation>
        <location evidence="1">Membrane</location>
        <topology evidence="1">Multi-pass membrane protein</topology>
    </subcellularLocation>
</comment>
<evidence type="ECO:0000256" key="12">
    <source>
        <dbReference type="SAM" id="Phobius"/>
    </source>
</evidence>
<dbReference type="InterPro" id="IPR003439">
    <property type="entry name" value="ABC_transporter-like_ATP-bd"/>
</dbReference>
<feature type="transmembrane region" description="Helical" evidence="12">
    <location>
        <begin position="219"/>
        <end position="243"/>
    </location>
</feature>
<evidence type="ECO:0000259" key="14">
    <source>
        <dbReference type="PROSITE" id="PS50929"/>
    </source>
</evidence>
<evidence type="ECO:0000256" key="3">
    <source>
        <dbReference type="ARBA" id="ARBA00022490"/>
    </source>
</evidence>
<evidence type="ECO:0000256" key="2">
    <source>
        <dbReference type="ARBA" id="ARBA00004496"/>
    </source>
</evidence>
<dbReference type="Gene3D" id="1.10.3560.10">
    <property type="entry name" value="yst0336 like domain"/>
    <property type="match status" value="1"/>
</dbReference>
<feature type="transmembrane region" description="Helical" evidence="12">
    <location>
        <begin position="402"/>
        <end position="422"/>
    </location>
</feature>
<keyword evidence="3" id="KW-0963">Cytoplasm</keyword>
<keyword evidence="6" id="KW-0067">ATP-binding</keyword>
<dbReference type="FunFam" id="1.10.3560.10:FF:000001">
    <property type="entry name" value="Protein PBDC1 homolog"/>
    <property type="match status" value="1"/>
</dbReference>
<dbReference type="CDD" id="cd18577">
    <property type="entry name" value="ABC_6TM_Pgp_ABCB1_D1_like"/>
    <property type="match status" value="1"/>
</dbReference>
<dbReference type="PANTHER" id="PTHR43394">
    <property type="entry name" value="ATP-DEPENDENT PERMEASE MDL1, MITOCHONDRIAL"/>
    <property type="match status" value="1"/>
</dbReference>
<reference evidence="15" key="2">
    <citation type="submission" date="2020-04" db="EMBL/GenBank/DDBJ databases">
        <authorList>
            <person name="Santos R.A.C."/>
            <person name="Steenwyk J.L."/>
            <person name="Rivero-Menendez O."/>
            <person name="Mead M.E."/>
            <person name="Silva L.P."/>
            <person name="Bastos R.W."/>
            <person name="Alastruey-Izquierdo A."/>
            <person name="Goldman G.H."/>
            <person name="Rokas A."/>
        </authorList>
    </citation>
    <scope>NUCLEOTIDE SEQUENCE</scope>
    <source>
        <strain evidence="15">CNM-CM6805</strain>
    </source>
</reference>
<evidence type="ECO:0000256" key="9">
    <source>
        <dbReference type="ARBA" id="ARBA00061201"/>
    </source>
</evidence>
<organism evidence="15 16">
    <name type="scientific">Aspergillus fumigatiaffinis</name>
    <dbReference type="NCBI Taxonomy" id="340414"/>
    <lineage>
        <taxon>Eukaryota</taxon>
        <taxon>Fungi</taxon>
        <taxon>Dikarya</taxon>
        <taxon>Ascomycota</taxon>
        <taxon>Pezizomycotina</taxon>
        <taxon>Eurotiomycetes</taxon>
        <taxon>Eurotiomycetidae</taxon>
        <taxon>Eurotiales</taxon>
        <taxon>Aspergillaceae</taxon>
        <taxon>Aspergillus</taxon>
        <taxon>Aspergillus subgen. Fumigati</taxon>
    </lineage>
</organism>
<dbReference type="Gene3D" id="3.40.50.300">
    <property type="entry name" value="P-loop containing nucleotide triphosphate hydrolases"/>
    <property type="match status" value="2"/>
</dbReference>
<dbReference type="GO" id="GO:0090374">
    <property type="term" value="P:oligopeptide export from mitochondrion"/>
    <property type="evidence" value="ECO:0007669"/>
    <property type="project" value="TreeGrafter"/>
</dbReference>
<dbReference type="SUPFAM" id="SSF52540">
    <property type="entry name" value="P-loop containing nucleoside triphosphate hydrolases"/>
    <property type="match status" value="2"/>
</dbReference>
<sequence length="1488" mass="164991">MSKPFDPETAENLEDMEKQFAVKAVEHLMTYWAILEKVRGSQLRLTKMDDDIYEHFKREFPDFDPAAPVDEDSMKSKEGKEKWRKFINEYEKKVSDYNFGTILRVSPGVEYDQDTTIFAMRMQFYAIEIARNRAGLNDWIYERAHPEEKKASSWMSLFGFTTKNHMPTLCLATVLALLASSVTPIFAILLGDIFNSFTSFGGSDISGDDLRRKVARHGIALSGLGIASWVLNGAYFSLFIVFGELQVSNARTRIFEELLGRDQEWFETQKDGTKAFLSYLQAQISELQVATSQPLGLIMQYTFRTIIALGLAFYTSWSLAFITLAGIPVFSGVVAFLSSRIKPRIEAQQVELNRASKVANNATSLIDTVKCLNGQAFELRDFALKINSAAAQYLKQAHLNSLQIAVIRFMMFGMFIQGFWYGTALTTSGKLTAGEALRTFWACLTAAQSIELVLPQVIVMEKGKVAAVMLKDLLNDRRVKRHAEELKGASYPRYCDGDIEVCDLSFTYSSQPEMPILNSVSFFFPAGETTFVIGESGSGKSTLGQLLERLYTPTSGEILIDGNAIQTLSLNWIRNNITLVEQRSVLFNESVLTNIAFGRRAHETVTKEDVRECIDLAMLRDTIDSLPNGLDTCVGPGGSFLSGGQRQRVAIARARLRDTPILIMDEPTSALDGINRIAVMKAIRKWRRGKTTIIITHDMSHIMDQDYVYVLEHGSVVQSGYRHELENSPAKEKYFPFSERQISSKNLPNPEVSYLNDETQEIVNVPNTICAGNSGFPKHKETPVLSRRTPSQFRNAQLFDRRMQEMQLSAGLSNVVKAQATSQAEEISIPDGVAIPMHELSMAQSRRSLISANRLRLHRASLTPPVPQAEATNYSQSIKGPQPARRNTPLSGQRRLSINQIMRTLVPSLTLRQRLLLLLGVIAALVDATATPVFSYCLSQLFQSFYDINVSSLRWALAVLGVAVIDGTASYFMHYLLEVSGQAWVDQLRKEAFKRVLDQSRQWFDEEGNSPSRITACLDQNGEDMRNLVGRFGGYVLVAVAITMTAVIWCLVVCWKLTLVALSCGPVIYAITRGFEGTSGLWQGRCNEVTRNASDVLVETSLEIRTVRTLTLEPFFHKKYLKAASKCMKMCLKRAAYTGVLFGLVESTIIFVSGLIFYYGALLASSGYTVENVMTVFSMLLFSIGYASTVLSWIPQISASQDMATQLLRLANLPVGQSHEHQGDKRPLKAAPVKIRSLTFRYPSRPDAPALRNVTLAIAENSCTAIIGGSGSGKSTIASLILSLYETPLSRYETATISIGGVDIRSLHTPSLRSLISIVSQQPTIFPGTIHHNICYGLRDKSPLRELHNVRAAAQAAGIDDFIVSLPDSYSTAIGDGGVGLSGGQAQRLVIARALVRRPQVLILDEATSSLDPESAKVIRQTVQRLVSARSGLTVIIITHAREMMEIADNIVVLQQGSIVEQGPYEVLARRRVGKLKALIEDSEGVDS</sequence>
<dbReference type="Pfam" id="PF04669">
    <property type="entry name" value="PBDC1"/>
    <property type="match status" value="1"/>
</dbReference>
<dbReference type="Proteomes" id="UP000653565">
    <property type="component" value="Unassembled WGS sequence"/>
</dbReference>
<feature type="compositionally biased region" description="Polar residues" evidence="11">
    <location>
        <begin position="870"/>
        <end position="879"/>
    </location>
</feature>
<dbReference type="InterPro" id="IPR003593">
    <property type="entry name" value="AAA+_ATPase"/>
</dbReference>
<feature type="transmembrane region" description="Helical" evidence="12">
    <location>
        <begin position="1135"/>
        <end position="1161"/>
    </location>
</feature>
<dbReference type="FunFam" id="3.40.50.300:FF:001471">
    <property type="entry name" value="P-loop containing nucleoside triphosphate hydrolase protein"/>
    <property type="match status" value="1"/>
</dbReference>
<evidence type="ECO:0000256" key="11">
    <source>
        <dbReference type="SAM" id="MobiDB-lite"/>
    </source>
</evidence>
<dbReference type="PROSITE" id="PS50893">
    <property type="entry name" value="ABC_TRANSPORTER_2"/>
    <property type="match status" value="2"/>
</dbReference>
<feature type="transmembrane region" description="Helical" evidence="12">
    <location>
        <begin position="1032"/>
        <end position="1055"/>
    </location>
</feature>
<keyword evidence="4 12" id="KW-0812">Transmembrane</keyword>
<dbReference type="CDD" id="cd18578">
    <property type="entry name" value="ABC_6TM_Pgp_ABCB1_D2_like"/>
    <property type="match status" value="1"/>
</dbReference>
<dbReference type="Gene3D" id="1.20.1560.10">
    <property type="entry name" value="ABC transporter type 1, transmembrane domain"/>
    <property type="match status" value="2"/>
</dbReference>
<dbReference type="PANTHER" id="PTHR43394:SF15">
    <property type="entry name" value="ALPHA-FACTOR-TRANSPORTING ATPASE"/>
    <property type="match status" value="1"/>
</dbReference>
<feature type="domain" description="ABC transporter" evidence="13">
    <location>
        <begin position="499"/>
        <end position="738"/>
    </location>
</feature>
<proteinExistence type="inferred from homology"/>